<accession>A0A1L9UYK7</accession>
<name>A0A1L9UYK7_ASPBC</name>
<dbReference type="PROSITE" id="PS50181">
    <property type="entry name" value="FBOX"/>
    <property type="match status" value="1"/>
</dbReference>
<dbReference type="OrthoDB" id="5273847at2759"/>
<dbReference type="EMBL" id="KV878680">
    <property type="protein sequence ID" value="OJJ76672.1"/>
    <property type="molecule type" value="Genomic_DNA"/>
</dbReference>
<dbReference type="VEuPathDB" id="FungiDB:ASPBRDRAFT_192788"/>
<organism evidence="2 3">
    <name type="scientific">Aspergillus brasiliensis (strain CBS 101740 / IMI 381727 / IBT 21946)</name>
    <dbReference type="NCBI Taxonomy" id="767769"/>
    <lineage>
        <taxon>Eukaryota</taxon>
        <taxon>Fungi</taxon>
        <taxon>Dikarya</taxon>
        <taxon>Ascomycota</taxon>
        <taxon>Pezizomycotina</taxon>
        <taxon>Eurotiomycetes</taxon>
        <taxon>Eurotiomycetidae</taxon>
        <taxon>Eurotiales</taxon>
        <taxon>Aspergillaceae</taxon>
        <taxon>Aspergillus</taxon>
        <taxon>Aspergillus subgen. Circumdati</taxon>
    </lineage>
</organism>
<dbReference type="Proteomes" id="UP000184499">
    <property type="component" value="Unassembled WGS sequence"/>
</dbReference>
<dbReference type="GeneID" id="93573012"/>
<dbReference type="Gene3D" id="1.20.1280.50">
    <property type="match status" value="1"/>
</dbReference>
<evidence type="ECO:0000259" key="1">
    <source>
        <dbReference type="PROSITE" id="PS50181"/>
    </source>
</evidence>
<dbReference type="Pfam" id="PF24539">
    <property type="entry name" value="DUF7600"/>
    <property type="match status" value="1"/>
</dbReference>
<feature type="domain" description="F-box" evidence="1">
    <location>
        <begin position="219"/>
        <end position="269"/>
    </location>
</feature>
<dbReference type="STRING" id="767769.A0A1L9UYK7"/>
<dbReference type="SUPFAM" id="SSF81383">
    <property type="entry name" value="F-box domain"/>
    <property type="match status" value="1"/>
</dbReference>
<dbReference type="AlphaFoldDB" id="A0A1L9UYK7"/>
<dbReference type="Pfam" id="PF12937">
    <property type="entry name" value="F-box-like"/>
    <property type="match status" value="1"/>
</dbReference>
<dbReference type="RefSeq" id="XP_067483919.1">
    <property type="nucleotide sequence ID" value="XM_067620524.1"/>
</dbReference>
<proteinExistence type="predicted"/>
<dbReference type="InterPro" id="IPR036047">
    <property type="entry name" value="F-box-like_dom_sf"/>
</dbReference>
<reference evidence="3" key="1">
    <citation type="journal article" date="2017" name="Genome Biol.">
        <title>Comparative genomics reveals high biological diversity and specific adaptations in the industrially and medically important fungal genus Aspergillus.</title>
        <authorList>
            <person name="de Vries R.P."/>
            <person name="Riley R."/>
            <person name="Wiebenga A."/>
            <person name="Aguilar-Osorio G."/>
            <person name="Amillis S."/>
            <person name="Uchima C.A."/>
            <person name="Anderluh G."/>
            <person name="Asadollahi M."/>
            <person name="Askin M."/>
            <person name="Barry K."/>
            <person name="Battaglia E."/>
            <person name="Bayram O."/>
            <person name="Benocci T."/>
            <person name="Braus-Stromeyer S.A."/>
            <person name="Caldana C."/>
            <person name="Canovas D."/>
            <person name="Cerqueira G.C."/>
            <person name="Chen F."/>
            <person name="Chen W."/>
            <person name="Choi C."/>
            <person name="Clum A."/>
            <person name="Dos Santos R.A."/>
            <person name="Damasio A.R."/>
            <person name="Diallinas G."/>
            <person name="Emri T."/>
            <person name="Fekete E."/>
            <person name="Flipphi M."/>
            <person name="Freyberg S."/>
            <person name="Gallo A."/>
            <person name="Gournas C."/>
            <person name="Habgood R."/>
            <person name="Hainaut M."/>
            <person name="Harispe M.L."/>
            <person name="Henrissat B."/>
            <person name="Hilden K.S."/>
            <person name="Hope R."/>
            <person name="Hossain A."/>
            <person name="Karabika E."/>
            <person name="Karaffa L."/>
            <person name="Karanyi Z."/>
            <person name="Krasevec N."/>
            <person name="Kuo A."/>
            <person name="Kusch H."/>
            <person name="LaButti K."/>
            <person name="Lagendijk E.L."/>
            <person name="Lapidus A."/>
            <person name="Levasseur A."/>
            <person name="Lindquist E."/>
            <person name="Lipzen A."/>
            <person name="Logrieco A.F."/>
            <person name="MacCabe A."/>
            <person name="Maekelae M.R."/>
            <person name="Malavazi I."/>
            <person name="Melin P."/>
            <person name="Meyer V."/>
            <person name="Mielnichuk N."/>
            <person name="Miskei M."/>
            <person name="Molnar A.P."/>
            <person name="Mule G."/>
            <person name="Ngan C.Y."/>
            <person name="Orejas M."/>
            <person name="Orosz E."/>
            <person name="Ouedraogo J.P."/>
            <person name="Overkamp K.M."/>
            <person name="Park H.-S."/>
            <person name="Perrone G."/>
            <person name="Piumi F."/>
            <person name="Punt P.J."/>
            <person name="Ram A.F."/>
            <person name="Ramon A."/>
            <person name="Rauscher S."/>
            <person name="Record E."/>
            <person name="Riano-Pachon D.M."/>
            <person name="Robert V."/>
            <person name="Roehrig J."/>
            <person name="Ruller R."/>
            <person name="Salamov A."/>
            <person name="Salih N.S."/>
            <person name="Samson R.A."/>
            <person name="Sandor E."/>
            <person name="Sanguinetti M."/>
            <person name="Schuetze T."/>
            <person name="Sepcic K."/>
            <person name="Shelest E."/>
            <person name="Sherlock G."/>
            <person name="Sophianopoulou V."/>
            <person name="Squina F.M."/>
            <person name="Sun H."/>
            <person name="Susca A."/>
            <person name="Todd R.B."/>
            <person name="Tsang A."/>
            <person name="Unkles S.E."/>
            <person name="van de Wiele N."/>
            <person name="van Rossen-Uffink D."/>
            <person name="Oliveira J.V."/>
            <person name="Vesth T.C."/>
            <person name="Visser J."/>
            <person name="Yu J.-H."/>
            <person name="Zhou M."/>
            <person name="Andersen M.R."/>
            <person name="Archer D.B."/>
            <person name="Baker S.E."/>
            <person name="Benoit I."/>
            <person name="Brakhage A.A."/>
            <person name="Braus G.H."/>
            <person name="Fischer R."/>
            <person name="Frisvad J.C."/>
            <person name="Goldman G.H."/>
            <person name="Houbraken J."/>
            <person name="Oakley B."/>
            <person name="Pocsi I."/>
            <person name="Scazzocchio C."/>
            <person name="Seiboth B."/>
            <person name="vanKuyk P.A."/>
            <person name="Wortman J."/>
            <person name="Dyer P.S."/>
            <person name="Grigoriev I.V."/>
        </authorList>
    </citation>
    <scope>NUCLEOTIDE SEQUENCE [LARGE SCALE GENOMIC DNA]</scope>
    <source>
        <strain evidence="3">CBS 101740 / IMI 381727 / IBT 21946</strain>
    </source>
</reference>
<keyword evidence="3" id="KW-1185">Reference proteome</keyword>
<dbReference type="InterPro" id="IPR056021">
    <property type="entry name" value="DUF7600"/>
</dbReference>
<evidence type="ECO:0000313" key="2">
    <source>
        <dbReference type="EMBL" id="OJJ76672.1"/>
    </source>
</evidence>
<evidence type="ECO:0000313" key="3">
    <source>
        <dbReference type="Proteomes" id="UP000184499"/>
    </source>
</evidence>
<sequence>MEPKQVCPICGSLLKVNLFQPPAAPWQWDTIQWNTRPWYTEARGIYAVDDDMSQIMATGVGVIRNGGTLRAPVDQDRAYFNEPYDSLMLWTIRRSSASGVCFAFHESCWKLLLLRLRHGNTVRDDASIMQSVFYLLYHTPDSDSSDVCSYGDDRSFRDTDPCALPSLSYIENLTGGLYDEVRCRGQDGAQPRAVELRSDCERPLPYDSRIRANLRGFMQDSLSRLPVEILYEVLTYLPFDEIGNVRRTCHYLARLASITMLPQSYWRSRFMLGQELDYIFPCTTETRDWFRLWSGIKVYQRHNRQLLVNRWQIRKRLEPLASLVDLYPLIRNGPQGFSYRPVKSRGCAPIWVDIMGSEEGPCLTKVVGYLSAELTSVEEYHPLDPECQMLYRRAQPFEALGELCQMRCVISTVQLGSGQFISGIRVCQSGAESGTSQLIGYPNPDKETWIDIPKCKRIRAFNISVCPEGLRGIQILYTGSSESRWVGEEYGPGIAQGTLFVPSGKKQRYLLADLDRFKIIALGFGEMAGRHERASNSPPSSTVATRSSRARLHLWEPRILRHGGIVVRPILPLKASRTFNPLLNFDFGGYRGRQLRFLTRLQFHLTHDRHPLIGLAAHYSNGSSVHCGSLSGNVMSIFLDGPKGERVTQIRILKDPAVRLVGLQVSTSYGRTVTFAPLFHQLSASVKPISGLPARHTITGLVVHPMSYKGPFEQLRIQSQVCRVPPTRPGMRNRESHRVPEDQIRYDMMLHQRNDNNDMRFYPTYASLKRVRRITASTGGGAHSRPPPWITGLKIEYQDDRSPGVVGQWIHPLPDVTIELSPDEEIESLTVWVMSYSTWEFPQMRTGHIAAISISTTERSLELAATERTSTWAIQGQYQRDIDEELTAISWVLGEKSDRVRAVISATGPQKRHILIPPLSPRYRRVRKLYFERPDGVRRRKKLYRAEVYFDYVQIVGLRFIYRSGHCAAIGDIDGCSLGQDVYFPEYDKITGFSVKALGPALMQIEFEVKQGKSQKCLKLGKEDHLRYTYDRHFYWGESQCPDEVDTPTDTNQQRPNKKVCNPPSNSRLTGMYVDCGWISVIGAIYEPVGSP</sequence>
<dbReference type="InterPro" id="IPR001810">
    <property type="entry name" value="F-box_dom"/>
</dbReference>
<protein>
    <recommendedName>
        <fullName evidence="1">F-box domain-containing protein</fullName>
    </recommendedName>
</protein>
<dbReference type="OMA" id="IGAIYEP"/>
<gene>
    <name evidence="2" type="ORF">ASPBRDRAFT_192788</name>
</gene>